<protein>
    <recommendedName>
        <fullName evidence="3">Cysteine-rich CWC</fullName>
    </recommendedName>
</protein>
<evidence type="ECO:0000313" key="2">
    <source>
        <dbReference type="Proteomes" id="UP000675880"/>
    </source>
</evidence>
<evidence type="ECO:0000313" key="1">
    <source>
        <dbReference type="EMBL" id="CAE6767311.1"/>
    </source>
</evidence>
<gene>
    <name evidence="1" type="ORF">NSPZN2_40106</name>
</gene>
<keyword evidence="2" id="KW-1185">Reference proteome</keyword>
<comment type="caution">
    <text evidence="1">The sequence shown here is derived from an EMBL/GenBank/DDBJ whole genome shotgun (WGS) entry which is preliminary data.</text>
</comment>
<dbReference type="Proteomes" id="UP000675880">
    <property type="component" value="Unassembled WGS sequence"/>
</dbReference>
<dbReference type="InterPro" id="IPR032720">
    <property type="entry name" value="Cys_rich_CWC"/>
</dbReference>
<dbReference type="Pfam" id="PF14375">
    <property type="entry name" value="Cys_rich_CWC"/>
    <property type="match status" value="1"/>
</dbReference>
<dbReference type="EMBL" id="CAJNBJ010000017">
    <property type="protein sequence ID" value="CAE6767311.1"/>
    <property type="molecule type" value="Genomic_DNA"/>
</dbReference>
<proteinExistence type="predicted"/>
<dbReference type="RefSeq" id="WP_213042981.1">
    <property type="nucleotide sequence ID" value="NZ_CAJNBJ010000017.1"/>
</dbReference>
<organism evidence="1 2">
    <name type="scientific">Nitrospira defluvii</name>
    <dbReference type="NCBI Taxonomy" id="330214"/>
    <lineage>
        <taxon>Bacteria</taxon>
        <taxon>Pseudomonadati</taxon>
        <taxon>Nitrospirota</taxon>
        <taxon>Nitrospiria</taxon>
        <taxon>Nitrospirales</taxon>
        <taxon>Nitrospiraceae</taxon>
        <taxon>Nitrospira</taxon>
    </lineage>
</organism>
<reference evidence="1 2" key="1">
    <citation type="submission" date="2021-02" db="EMBL/GenBank/DDBJ databases">
        <authorList>
            <person name="Han P."/>
        </authorList>
    </citation>
    <scope>NUCLEOTIDE SEQUENCE [LARGE SCALE GENOMIC DNA]</scope>
    <source>
        <strain evidence="1">Candidatus Nitrospira sp. ZN2</strain>
    </source>
</reference>
<accession>A0ABM8RRC0</accession>
<evidence type="ECO:0008006" key="3">
    <source>
        <dbReference type="Google" id="ProtNLM"/>
    </source>
</evidence>
<sequence>MRGPVSKTCEHCRQPFECVGYQCWCGKIGITEQQMDWIAARFKDCLCPVCLQQVADGTLGPTRTSGANQPG</sequence>
<name>A0ABM8RRC0_9BACT</name>